<dbReference type="Proteomes" id="UP000002222">
    <property type="component" value="Chromosome"/>
</dbReference>
<feature type="signal peptide" evidence="2">
    <location>
        <begin position="1"/>
        <end position="16"/>
    </location>
</feature>
<dbReference type="InterPro" id="IPR047202">
    <property type="entry name" value="Lipocalin_Blc-like_dom"/>
</dbReference>
<dbReference type="PROSITE" id="PS00213">
    <property type="entry name" value="LIPOCALIN"/>
    <property type="match status" value="1"/>
</dbReference>
<dbReference type="CDD" id="cd19438">
    <property type="entry name" value="lipocalin_Blc-like"/>
    <property type="match status" value="1"/>
</dbReference>
<dbReference type="KEGG" id="sdl:Sdel_1741"/>
<dbReference type="InterPro" id="IPR002446">
    <property type="entry name" value="Lipocalin_bac"/>
</dbReference>
<dbReference type="eggNOG" id="COG3040">
    <property type="taxonomic scope" value="Bacteria"/>
</dbReference>
<dbReference type="RefSeq" id="WP_012857506.1">
    <property type="nucleotide sequence ID" value="NC_013512.1"/>
</dbReference>
<name>D1B3T6_SULD5</name>
<dbReference type="InterPro" id="IPR022272">
    <property type="entry name" value="Lipocalin_CS"/>
</dbReference>
<dbReference type="HOGENOM" id="CLU_068449_3_0_7"/>
<evidence type="ECO:0000259" key="3">
    <source>
        <dbReference type="Pfam" id="PF08212"/>
    </source>
</evidence>
<evidence type="ECO:0000256" key="1">
    <source>
        <dbReference type="ARBA" id="ARBA00006889"/>
    </source>
</evidence>
<dbReference type="PIRSF" id="PIRSF036893">
    <property type="entry name" value="Lipocalin_ApoD"/>
    <property type="match status" value="1"/>
</dbReference>
<evidence type="ECO:0000256" key="2">
    <source>
        <dbReference type="PIRNR" id="PIRNR036893"/>
    </source>
</evidence>
<proteinExistence type="inferred from homology"/>
<reference evidence="4 5" key="2">
    <citation type="journal article" date="2010" name="Stand. Genomic Sci.">
        <title>Complete genome sequence of Sulfurospirillum deleyianum type strain (5175).</title>
        <authorList>
            <person name="Sikorski J."/>
            <person name="Lapidus A."/>
            <person name="Copeland A."/>
            <person name="Glavina Del Rio T."/>
            <person name="Nolan M."/>
            <person name="Lucas S."/>
            <person name="Chen F."/>
            <person name="Tice H."/>
            <person name="Cheng J.F."/>
            <person name="Saunders E."/>
            <person name="Bruce D."/>
            <person name="Goodwin L."/>
            <person name="Pitluck S."/>
            <person name="Ovchinnikova G."/>
            <person name="Pati A."/>
            <person name="Ivanova N."/>
            <person name="Mavromatis K."/>
            <person name="Chen A."/>
            <person name="Palaniappan K."/>
            <person name="Chain P."/>
            <person name="Land M."/>
            <person name="Hauser L."/>
            <person name="Chang Y.J."/>
            <person name="Jeffries C.D."/>
            <person name="Brettin T."/>
            <person name="Detter J.C."/>
            <person name="Han C."/>
            <person name="Rohde M."/>
            <person name="Lang E."/>
            <person name="Spring S."/>
            <person name="Goker M."/>
            <person name="Bristow J."/>
            <person name="Eisen J.A."/>
            <person name="Markowitz V."/>
            <person name="Hugenholtz P."/>
            <person name="Kyrpides N.C."/>
            <person name="Klenk H.P."/>
        </authorList>
    </citation>
    <scope>NUCLEOTIDE SEQUENCE [LARGE SCALE GENOMIC DNA]</scope>
    <source>
        <strain evidence="5">ATCC 51133 / DSM 6946 / 5175</strain>
    </source>
</reference>
<dbReference type="Pfam" id="PF08212">
    <property type="entry name" value="Lipocalin_2"/>
    <property type="match status" value="1"/>
</dbReference>
<dbReference type="OrthoDB" id="9793905at2"/>
<gene>
    <name evidence="4" type="ordered locus">Sdel_1741</name>
</gene>
<evidence type="ECO:0000313" key="5">
    <source>
        <dbReference type="Proteomes" id="UP000002222"/>
    </source>
</evidence>
<keyword evidence="5" id="KW-1185">Reference proteome</keyword>
<feature type="domain" description="Lipocalin/cytosolic fatty-acid binding" evidence="3">
    <location>
        <begin position="25"/>
        <end position="164"/>
    </location>
</feature>
<dbReference type="EMBL" id="CP001816">
    <property type="protein sequence ID" value="ACZ12756.1"/>
    <property type="molecule type" value="Genomic_DNA"/>
</dbReference>
<dbReference type="SUPFAM" id="SSF50814">
    <property type="entry name" value="Lipocalins"/>
    <property type="match status" value="1"/>
</dbReference>
<evidence type="ECO:0000313" key="4">
    <source>
        <dbReference type="EMBL" id="ACZ12756.1"/>
    </source>
</evidence>
<dbReference type="PRINTS" id="PR01171">
    <property type="entry name" value="BCTLIPOCALIN"/>
</dbReference>
<dbReference type="AlphaFoldDB" id="D1B3T6"/>
<dbReference type="Gene3D" id="2.40.128.20">
    <property type="match status" value="1"/>
</dbReference>
<dbReference type="PANTHER" id="PTHR10612">
    <property type="entry name" value="APOLIPOPROTEIN D"/>
    <property type="match status" value="1"/>
</dbReference>
<dbReference type="PANTHER" id="PTHR10612:SF34">
    <property type="entry name" value="APOLIPOPROTEIN D"/>
    <property type="match status" value="1"/>
</dbReference>
<dbReference type="InterPro" id="IPR000566">
    <property type="entry name" value="Lipocln_cytosolic_FA-bd_dom"/>
</dbReference>
<dbReference type="InterPro" id="IPR022271">
    <property type="entry name" value="Lipocalin_ApoD"/>
</dbReference>
<dbReference type="GO" id="GO:0006950">
    <property type="term" value="P:response to stress"/>
    <property type="evidence" value="ECO:0007669"/>
    <property type="project" value="UniProtKB-ARBA"/>
</dbReference>
<keyword evidence="2" id="KW-0732">Signal</keyword>
<sequence length="167" mass="19834" precursor="true">MRKWCFLFLFSFSCFAQELPTVSWVDMERYLGKWYEIARFDHSFERGCDEVEAFYTLRDDGMIGVENSCFKRATQSHNVAYGRAKIVDEMSKAKLKVTFFWPFYGDYWIVDVAEDYSYAMVSEPSKRYFWILSRTPQLSEDTLSRLLSYATYLGFDTSKLIWRTSCP</sequence>
<protein>
    <submittedName>
        <fullName evidence="4">Lipocalin family protein</fullName>
    </submittedName>
</protein>
<organism evidence="4 5">
    <name type="scientific">Sulfurospirillum deleyianum (strain ATCC 51133 / DSM 6946 / 5175)</name>
    <dbReference type="NCBI Taxonomy" id="525898"/>
    <lineage>
        <taxon>Bacteria</taxon>
        <taxon>Pseudomonadati</taxon>
        <taxon>Campylobacterota</taxon>
        <taxon>Epsilonproteobacteria</taxon>
        <taxon>Campylobacterales</taxon>
        <taxon>Sulfurospirillaceae</taxon>
        <taxon>Sulfurospirillum</taxon>
    </lineage>
</organism>
<feature type="chain" id="PRO_5013434837" evidence="2">
    <location>
        <begin position="17"/>
        <end position="167"/>
    </location>
</feature>
<accession>D1B3T6</accession>
<comment type="similarity">
    <text evidence="1 2">Belongs to the calycin superfamily. Lipocalin family.</text>
</comment>
<reference evidence="5" key="1">
    <citation type="submission" date="2009-11" db="EMBL/GenBank/DDBJ databases">
        <title>The complete genome of Sulfurospirillum deleyianum DSM 6946.</title>
        <authorList>
            <consortium name="US DOE Joint Genome Institute (JGI-PGF)"/>
            <person name="Lucas S."/>
            <person name="Copeland A."/>
            <person name="Lapidus A."/>
            <person name="Glavina del Rio T."/>
            <person name="Dalin E."/>
            <person name="Tice H."/>
            <person name="Bruce D."/>
            <person name="Goodwin L."/>
            <person name="Pitluck S."/>
            <person name="Kyrpides N."/>
            <person name="Mavromatis K."/>
            <person name="Ivanova N."/>
            <person name="Ovchinnikova G."/>
            <person name="Munk A.C."/>
            <person name="Lu M."/>
            <person name="Brettin T."/>
            <person name="Detter J.C."/>
            <person name="Han C."/>
            <person name="Tapia R."/>
            <person name="Larimer F."/>
            <person name="Land M."/>
            <person name="Hauser L."/>
            <person name="Markowitz V."/>
            <person name="Cheng J.F."/>
            <person name="Hugenholtz P."/>
            <person name="Woyke T."/>
            <person name="Wu D."/>
            <person name="Aumann P."/>
            <person name="Schneider S."/>
            <person name="Lang E."/>
            <person name="Spring S."/>
            <person name="Klenk H.P."/>
            <person name="Eisen J.A."/>
        </authorList>
    </citation>
    <scope>NUCLEOTIDE SEQUENCE [LARGE SCALE GENOMIC DNA]</scope>
    <source>
        <strain evidence="5">ATCC 51133 / DSM 6946 / 5175</strain>
    </source>
</reference>
<dbReference type="InterPro" id="IPR012674">
    <property type="entry name" value="Calycin"/>
</dbReference>
<dbReference type="STRING" id="525898.Sdel_1741"/>